<evidence type="ECO:0000256" key="2">
    <source>
        <dbReference type="ARBA" id="ARBA00023002"/>
    </source>
</evidence>
<dbReference type="RefSeq" id="WP_179659785.1">
    <property type="nucleotide sequence ID" value="NZ_JACBZR010000001.1"/>
</dbReference>
<accession>A0A7Z0IU63</accession>
<dbReference type="AlphaFoldDB" id="A0A7Z0IU63"/>
<dbReference type="InterPro" id="IPR036291">
    <property type="entry name" value="NAD(P)-bd_dom_sf"/>
</dbReference>
<keyword evidence="2" id="KW-0560">Oxidoreductase</keyword>
<sequence>MTTNSAPIRWGILGTGRIAHSLATDLMLVPDGQLVAVGSRSKESAETFAQVYAAHGPVRAHGSYEELAADEDVDVVYVASPHSHHLEHASLVLEAGKHVLCEKALTLNSTDSQTMVDLATSKKLFLMEAMWMATNPIIRRVVADVQSGRFGVPRHVHAELGFVADPDKHQRLLDPALGASALLDMGIYPLTFAHLLFGEARALTAQANIGTSPDGASGGTFDLDLVMTGKYAGNELSTMVASVTSHSSRSAAIATDQGRVELTDFHHPSSAVFKPANGDEPVEIVGDEPVIGAAYGNEIVEVQRCLREGLLESPLVPHNQTLSLMRQMDMIRESVGARYATEA</sequence>
<comment type="caution">
    <text evidence="5">The sequence shown here is derived from an EMBL/GenBank/DDBJ whole genome shotgun (WGS) entry which is preliminary data.</text>
</comment>
<dbReference type="SUPFAM" id="SSF55347">
    <property type="entry name" value="Glyceraldehyde-3-phosphate dehydrogenase-like, C-terminal domain"/>
    <property type="match status" value="1"/>
</dbReference>
<feature type="domain" description="GFO/IDH/MocA-like oxidoreductase" evidence="4">
    <location>
        <begin position="140"/>
        <end position="260"/>
    </location>
</feature>
<reference evidence="5 6" key="1">
    <citation type="submission" date="2020-07" db="EMBL/GenBank/DDBJ databases">
        <title>Sequencing the genomes of 1000 actinobacteria strains.</title>
        <authorList>
            <person name="Klenk H.-P."/>
        </authorList>
    </citation>
    <scope>NUCLEOTIDE SEQUENCE [LARGE SCALE GENOMIC DNA]</scope>
    <source>
        <strain evidence="5 6">DSM 26487</strain>
    </source>
</reference>
<evidence type="ECO:0000313" key="6">
    <source>
        <dbReference type="Proteomes" id="UP000564496"/>
    </source>
</evidence>
<dbReference type="PANTHER" id="PTHR22604">
    <property type="entry name" value="OXIDOREDUCTASES"/>
    <property type="match status" value="1"/>
</dbReference>
<evidence type="ECO:0000259" key="3">
    <source>
        <dbReference type="Pfam" id="PF01408"/>
    </source>
</evidence>
<dbReference type="PANTHER" id="PTHR22604:SF105">
    <property type="entry name" value="TRANS-1,2-DIHYDROBENZENE-1,2-DIOL DEHYDROGENASE"/>
    <property type="match status" value="1"/>
</dbReference>
<dbReference type="InterPro" id="IPR050984">
    <property type="entry name" value="Gfo/Idh/MocA_domain"/>
</dbReference>
<evidence type="ECO:0000313" key="5">
    <source>
        <dbReference type="EMBL" id="NYI79488.1"/>
    </source>
</evidence>
<dbReference type="Proteomes" id="UP000564496">
    <property type="component" value="Unassembled WGS sequence"/>
</dbReference>
<organism evidence="5 6">
    <name type="scientific">Nocardioides panzhihuensis</name>
    <dbReference type="NCBI Taxonomy" id="860243"/>
    <lineage>
        <taxon>Bacteria</taxon>
        <taxon>Bacillati</taxon>
        <taxon>Actinomycetota</taxon>
        <taxon>Actinomycetes</taxon>
        <taxon>Propionibacteriales</taxon>
        <taxon>Nocardioidaceae</taxon>
        <taxon>Nocardioides</taxon>
    </lineage>
</organism>
<keyword evidence="6" id="KW-1185">Reference proteome</keyword>
<dbReference type="GO" id="GO:0000166">
    <property type="term" value="F:nucleotide binding"/>
    <property type="evidence" value="ECO:0007669"/>
    <property type="project" value="InterPro"/>
</dbReference>
<dbReference type="InterPro" id="IPR055170">
    <property type="entry name" value="GFO_IDH_MocA-like_dom"/>
</dbReference>
<dbReference type="EMBL" id="JACBZR010000001">
    <property type="protein sequence ID" value="NYI79488.1"/>
    <property type="molecule type" value="Genomic_DNA"/>
</dbReference>
<comment type="similarity">
    <text evidence="1">Belongs to the Gfo/Idh/MocA family.</text>
</comment>
<gene>
    <name evidence="5" type="ORF">BJ988_004136</name>
</gene>
<dbReference type="SUPFAM" id="SSF51735">
    <property type="entry name" value="NAD(P)-binding Rossmann-fold domains"/>
    <property type="match status" value="1"/>
</dbReference>
<name>A0A7Z0IU63_9ACTN</name>
<proteinExistence type="inferred from homology"/>
<dbReference type="GO" id="GO:0016491">
    <property type="term" value="F:oxidoreductase activity"/>
    <property type="evidence" value="ECO:0007669"/>
    <property type="project" value="UniProtKB-KW"/>
</dbReference>
<dbReference type="Pfam" id="PF22725">
    <property type="entry name" value="GFO_IDH_MocA_C3"/>
    <property type="match status" value="1"/>
</dbReference>
<protein>
    <submittedName>
        <fullName evidence="5">Putative dehydrogenase</fullName>
    </submittedName>
</protein>
<evidence type="ECO:0000259" key="4">
    <source>
        <dbReference type="Pfam" id="PF22725"/>
    </source>
</evidence>
<dbReference type="Pfam" id="PF01408">
    <property type="entry name" value="GFO_IDH_MocA"/>
    <property type="match status" value="1"/>
</dbReference>
<dbReference type="Gene3D" id="3.40.50.720">
    <property type="entry name" value="NAD(P)-binding Rossmann-like Domain"/>
    <property type="match status" value="1"/>
</dbReference>
<dbReference type="InterPro" id="IPR000683">
    <property type="entry name" value="Gfo/Idh/MocA-like_OxRdtase_N"/>
</dbReference>
<feature type="domain" description="Gfo/Idh/MocA-like oxidoreductase N-terminal" evidence="3">
    <location>
        <begin position="8"/>
        <end position="127"/>
    </location>
</feature>
<evidence type="ECO:0000256" key="1">
    <source>
        <dbReference type="ARBA" id="ARBA00010928"/>
    </source>
</evidence>
<dbReference type="Gene3D" id="3.30.360.10">
    <property type="entry name" value="Dihydrodipicolinate Reductase, domain 2"/>
    <property type="match status" value="1"/>
</dbReference>